<accession>A0AAD1Y2B6</accession>
<sequence>MLKTIEIEKDQKIYYNPLTCAIFEDKETAQKFVEKLEAISKEPEKKEPIKSVKKNKFKVAAKRIKLTDTTEEECKDKTIEELEQELKSKKEELQSLTETTKKEVDPRVEDVSKLVVYYGEKAQELIIEFHKLNPTNPETQEEMNLATMINLLKVDKEIIRWNTENEDFDPFT</sequence>
<evidence type="ECO:0000256" key="1">
    <source>
        <dbReference type="SAM" id="Coils"/>
    </source>
</evidence>
<dbReference type="AlphaFoldDB" id="A0AAD1Y2B6"/>
<name>A0AAD1Y2B6_EUPCR</name>
<dbReference type="Proteomes" id="UP001295684">
    <property type="component" value="Unassembled WGS sequence"/>
</dbReference>
<evidence type="ECO:0000313" key="2">
    <source>
        <dbReference type="EMBL" id="CAI2383490.1"/>
    </source>
</evidence>
<organism evidence="2 3">
    <name type="scientific">Euplotes crassus</name>
    <dbReference type="NCBI Taxonomy" id="5936"/>
    <lineage>
        <taxon>Eukaryota</taxon>
        <taxon>Sar</taxon>
        <taxon>Alveolata</taxon>
        <taxon>Ciliophora</taxon>
        <taxon>Intramacronucleata</taxon>
        <taxon>Spirotrichea</taxon>
        <taxon>Hypotrichia</taxon>
        <taxon>Euplotida</taxon>
        <taxon>Euplotidae</taxon>
        <taxon>Moneuplotes</taxon>
    </lineage>
</organism>
<comment type="caution">
    <text evidence="2">The sequence shown here is derived from an EMBL/GenBank/DDBJ whole genome shotgun (WGS) entry which is preliminary data.</text>
</comment>
<evidence type="ECO:0000313" key="3">
    <source>
        <dbReference type="Proteomes" id="UP001295684"/>
    </source>
</evidence>
<dbReference type="EMBL" id="CAMPGE010025763">
    <property type="protein sequence ID" value="CAI2383490.1"/>
    <property type="molecule type" value="Genomic_DNA"/>
</dbReference>
<protein>
    <submittedName>
        <fullName evidence="2">Uncharacterized protein</fullName>
    </submittedName>
</protein>
<gene>
    <name evidence="2" type="ORF">ECRASSUSDP1_LOCUS24992</name>
</gene>
<reference evidence="2" key="1">
    <citation type="submission" date="2023-07" db="EMBL/GenBank/DDBJ databases">
        <authorList>
            <consortium name="AG Swart"/>
            <person name="Singh M."/>
            <person name="Singh A."/>
            <person name="Seah K."/>
            <person name="Emmerich C."/>
        </authorList>
    </citation>
    <scope>NUCLEOTIDE SEQUENCE</scope>
    <source>
        <strain evidence="2">DP1</strain>
    </source>
</reference>
<keyword evidence="3" id="KW-1185">Reference proteome</keyword>
<feature type="coiled-coil region" evidence="1">
    <location>
        <begin position="72"/>
        <end position="103"/>
    </location>
</feature>
<keyword evidence="1" id="KW-0175">Coiled coil</keyword>
<proteinExistence type="predicted"/>